<dbReference type="Proteomes" id="UP000247746">
    <property type="component" value="Unassembled WGS sequence"/>
</dbReference>
<name>A0A2V4UJC1_9GAMM</name>
<dbReference type="OrthoDB" id="345640at2"/>
<proteinExistence type="predicted"/>
<evidence type="ECO:0000259" key="2">
    <source>
        <dbReference type="Pfam" id="PF09850"/>
    </source>
</evidence>
<dbReference type="EMBL" id="QJSU01000002">
    <property type="protein sequence ID" value="PYE40267.1"/>
    <property type="molecule type" value="Genomic_DNA"/>
</dbReference>
<dbReference type="NCBIfam" id="TIGR03349">
    <property type="entry name" value="IV_VI_DotU"/>
    <property type="match status" value="1"/>
</dbReference>
<comment type="caution">
    <text evidence="3">The sequence shown here is derived from an EMBL/GenBank/DDBJ whole genome shotgun (WGS) entry which is preliminary data.</text>
</comment>
<keyword evidence="1" id="KW-0812">Transmembrane</keyword>
<keyword evidence="1" id="KW-0472">Membrane</keyword>
<dbReference type="PANTHER" id="PTHR38033">
    <property type="entry name" value="MEMBRANE PROTEIN-RELATED"/>
    <property type="match status" value="1"/>
</dbReference>
<feature type="transmembrane region" description="Helical" evidence="1">
    <location>
        <begin position="219"/>
        <end position="240"/>
    </location>
</feature>
<feature type="domain" description="Type IV / VI secretion system DotU" evidence="2">
    <location>
        <begin position="37"/>
        <end position="236"/>
    </location>
</feature>
<dbReference type="Gene3D" id="1.25.40.590">
    <property type="entry name" value="Type IV / VI secretion system, DotU"/>
    <property type="match status" value="1"/>
</dbReference>
<organism evidence="3 4">
    <name type="scientific">Psychrobacter fozii</name>
    <dbReference type="NCBI Taxonomy" id="198480"/>
    <lineage>
        <taxon>Bacteria</taxon>
        <taxon>Pseudomonadati</taxon>
        <taxon>Pseudomonadota</taxon>
        <taxon>Gammaproteobacteria</taxon>
        <taxon>Moraxellales</taxon>
        <taxon>Moraxellaceae</taxon>
        <taxon>Psychrobacter</taxon>
    </lineage>
</organism>
<dbReference type="Pfam" id="PF09850">
    <property type="entry name" value="DotU"/>
    <property type="match status" value="1"/>
</dbReference>
<dbReference type="PANTHER" id="PTHR38033:SF1">
    <property type="entry name" value="DOTU FAMILY TYPE IV_VI SECRETION SYSTEM PROTEIN"/>
    <property type="match status" value="1"/>
</dbReference>
<keyword evidence="1" id="KW-1133">Transmembrane helix</keyword>
<dbReference type="AlphaFoldDB" id="A0A2V4UJC1"/>
<evidence type="ECO:0000313" key="4">
    <source>
        <dbReference type="Proteomes" id="UP000247746"/>
    </source>
</evidence>
<protein>
    <submittedName>
        <fullName evidence="3">Type VI secretion system protein ImpK</fullName>
    </submittedName>
</protein>
<sequence length="270" mass="31093">MSGNNSTGSAPSLLDSGEVASKVSATGLDKRISSQSLVDIMYDGFYLVFLLRNHYFSTEPRKFRQKIYDFLDKFEMNARKKGFLSEDIHEAKYAYCALIDETIMTSQEPEFQTLKDSWELNPLQLDLFGSQVAGNEFFDRLDGLREQGEKRLPALEVYHYAMLLGFQGKYRLEAPEKIRYLISRLGDEIEHLRGNKNEFSPFWAIPDQIKHTLTSETPLWIILAVMAVLLTVIFATMWQFTNSFSNEQLSAYDNVIQENKEQAHISIFLP</sequence>
<dbReference type="InterPro" id="IPR017732">
    <property type="entry name" value="T4/T6SS_DotU"/>
</dbReference>
<gene>
    <name evidence="3" type="ORF">DFP82_102229</name>
</gene>
<reference evidence="3 4" key="1">
    <citation type="submission" date="2018-06" db="EMBL/GenBank/DDBJ databases">
        <title>Genomic Encyclopedia of Type Strains, Phase III (KMG-III): the genomes of soil and plant-associated and newly described type strains.</title>
        <authorList>
            <person name="Whitman W."/>
        </authorList>
    </citation>
    <scope>NUCLEOTIDE SEQUENCE [LARGE SCALE GENOMIC DNA]</scope>
    <source>
        <strain evidence="3 4">CECT 5889</strain>
    </source>
</reference>
<evidence type="ECO:0000313" key="3">
    <source>
        <dbReference type="EMBL" id="PYE40267.1"/>
    </source>
</evidence>
<dbReference type="NCBIfam" id="NF038228">
    <property type="entry name" value="IcmH_DotU_IVB"/>
    <property type="match status" value="1"/>
</dbReference>
<dbReference type="RefSeq" id="WP_110922442.1">
    <property type="nucleotide sequence ID" value="NZ_QJSU01000002.1"/>
</dbReference>
<accession>A0A2V4UJC1</accession>
<dbReference type="InterPro" id="IPR038522">
    <property type="entry name" value="T4/T6SS_DotU_sf"/>
</dbReference>
<keyword evidence="4" id="KW-1185">Reference proteome</keyword>
<evidence type="ECO:0000256" key="1">
    <source>
        <dbReference type="SAM" id="Phobius"/>
    </source>
</evidence>